<evidence type="ECO:0000313" key="2">
    <source>
        <dbReference type="EMBL" id="KAK7531298.1"/>
    </source>
</evidence>
<sequence>MPQPPTSPVRLIGYGACGAIFARDDATNVFKLAKTRNYQLWNDYVQHTCVWEAIHAFGLYHETAVPRPGAFVAAEDVEGGEGEGRARQWWSRHGDLAAAVAAGNNVNMPTAVLSSEKIIPLPLPLRNALIQRFCHPDNQAAARASPGNADCLVRIYLGSYSRRTRDGSGGGSGAWTNRFFSLRNFKLYLDQLRELRVDTHRLARYMAGALAAMHWGARVDARDVEFVVGSPPSSPPSPPRSSWIPLSSALLKTMAPNTSTFDLVYPRQPDTPLRFWLLDFNQCGDMSFDEAGVRRAVDAFWMNDPYYPRPPRRDGVDDFEGALWDTFVARFLEISEMILAGEEPGVRNLPAMFVDALVERARR</sequence>
<evidence type="ECO:0000259" key="1">
    <source>
        <dbReference type="Pfam" id="PF12417"/>
    </source>
</evidence>
<dbReference type="Pfam" id="PF12417">
    <property type="entry name" value="DUF3669"/>
    <property type="match status" value="1"/>
</dbReference>
<organism evidence="2 3">
    <name type="scientific">Phyllosticta citribraziliensis</name>
    <dbReference type="NCBI Taxonomy" id="989973"/>
    <lineage>
        <taxon>Eukaryota</taxon>
        <taxon>Fungi</taxon>
        <taxon>Dikarya</taxon>
        <taxon>Ascomycota</taxon>
        <taxon>Pezizomycotina</taxon>
        <taxon>Dothideomycetes</taxon>
        <taxon>Dothideomycetes incertae sedis</taxon>
        <taxon>Botryosphaeriales</taxon>
        <taxon>Phyllostictaceae</taxon>
        <taxon>Phyllosticta</taxon>
    </lineage>
</organism>
<protein>
    <submittedName>
        <fullName evidence="2">Zinc finger protein-domain-containing protein</fullName>
    </submittedName>
</protein>
<feature type="domain" description="DUF3669" evidence="1">
    <location>
        <begin position="276"/>
        <end position="341"/>
    </location>
</feature>
<dbReference type="PANTHER" id="PTHR40780">
    <property type="entry name" value="DUF3669 DOMAIN-CONTAINING PROTEIN"/>
    <property type="match status" value="1"/>
</dbReference>
<reference evidence="2 3" key="1">
    <citation type="submission" date="2024-04" db="EMBL/GenBank/DDBJ databases">
        <title>Phyllosticta paracitricarpa is synonymous to the EU quarantine fungus P. citricarpa based on phylogenomic analyses.</title>
        <authorList>
            <consortium name="Lawrence Berkeley National Laboratory"/>
            <person name="Van ingen-buijs V.A."/>
            <person name="Van westerhoven A.C."/>
            <person name="Haridas S."/>
            <person name="Skiadas P."/>
            <person name="Martin F."/>
            <person name="Groenewald J.Z."/>
            <person name="Crous P.W."/>
            <person name="Seidl M.F."/>
        </authorList>
    </citation>
    <scope>NUCLEOTIDE SEQUENCE [LARGE SCALE GENOMIC DNA]</scope>
    <source>
        <strain evidence="2 3">CPC 17464</strain>
    </source>
</reference>
<dbReference type="GeneID" id="92030371"/>
<name>A0ABR1L7S4_9PEZI</name>
<dbReference type="Proteomes" id="UP001360953">
    <property type="component" value="Unassembled WGS sequence"/>
</dbReference>
<proteinExistence type="predicted"/>
<dbReference type="PANTHER" id="PTHR40780:SF2">
    <property type="entry name" value="DUF3669 DOMAIN-CONTAINING PROTEIN"/>
    <property type="match status" value="1"/>
</dbReference>
<accession>A0ABR1L7S4</accession>
<evidence type="ECO:0000313" key="3">
    <source>
        <dbReference type="Proteomes" id="UP001360953"/>
    </source>
</evidence>
<dbReference type="InterPro" id="IPR022137">
    <property type="entry name" value="Znf_prot_DUF3669"/>
</dbReference>
<dbReference type="EMBL" id="JBBPEH010000012">
    <property type="protein sequence ID" value="KAK7531298.1"/>
    <property type="molecule type" value="Genomic_DNA"/>
</dbReference>
<keyword evidence="3" id="KW-1185">Reference proteome</keyword>
<gene>
    <name evidence="2" type="ORF">J3D65DRAFT_560384</name>
</gene>
<dbReference type="RefSeq" id="XP_066651122.1">
    <property type="nucleotide sequence ID" value="XM_066797465.1"/>
</dbReference>
<comment type="caution">
    <text evidence="2">The sequence shown here is derived from an EMBL/GenBank/DDBJ whole genome shotgun (WGS) entry which is preliminary data.</text>
</comment>